<evidence type="ECO:0000256" key="2">
    <source>
        <dbReference type="ARBA" id="ARBA00023002"/>
    </source>
</evidence>
<keyword evidence="3" id="KW-0520">NAD</keyword>
<dbReference type="EMBL" id="JARZFX010000005">
    <property type="protein sequence ID" value="MEC5424130.1"/>
    <property type="molecule type" value="Genomic_DNA"/>
</dbReference>
<feature type="domain" description="D-isomer specific 2-hydroxyacid dehydrogenase NAD-binding" evidence="6">
    <location>
        <begin position="103"/>
        <end position="277"/>
    </location>
</feature>
<organism evidence="7 8">
    <name type="scientific">Virgibacillus tibetensis</name>
    <dbReference type="NCBI Taxonomy" id="3042313"/>
    <lineage>
        <taxon>Bacteria</taxon>
        <taxon>Bacillati</taxon>
        <taxon>Bacillota</taxon>
        <taxon>Bacilli</taxon>
        <taxon>Bacillales</taxon>
        <taxon>Bacillaceae</taxon>
        <taxon>Virgibacillus</taxon>
    </lineage>
</organism>
<dbReference type="Proteomes" id="UP001335737">
    <property type="component" value="Unassembled WGS sequence"/>
</dbReference>
<dbReference type="CDD" id="cd05300">
    <property type="entry name" value="2-Hacid_dh_1"/>
    <property type="match status" value="1"/>
</dbReference>
<dbReference type="SUPFAM" id="SSF52283">
    <property type="entry name" value="Formate/glycerate dehydrogenase catalytic domain-like"/>
    <property type="match status" value="1"/>
</dbReference>
<dbReference type="RefSeq" id="WP_327607700.1">
    <property type="nucleotide sequence ID" value="NZ_JARZFX010000005.1"/>
</dbReference>
<dbReference type="PANTHER" id="PTHR43333:SF1">
    <property type="entry name" value="D-ISOMER SPECIFIC 2-HYDROXYACID DEHYDROGENASE NAD-BINDING DOMAIN-CONTAINING PROTEIN"/>
    <property type="match status" value="1"/>
</dbReference>
<dbReference type="Pfam" id="PF00389">
    <property type="entry name" value="2-Hacid_dh"/>
    <property type="match status" value="1"/>
</dbReference>
<proteinExistence type="inferred from homology"/>
<accession>A0ABU6KG34</accession>
<evidence type="ECO:0000259" key="5">
    <source>
        <dbReference type="Pfam" id="PF00389"/>
    </source>
</evidence>
<reference evidence="7 8" key="1">
    <citation type="journal article" date="2024" name="Int. J. Syst. Evol. Microbiol.">
        <title>Virgibacillus tibetensis sp. nov., isolated from salt lake on the Tibetan Plateau of China.</title>
        <authorList>
            <person name="Phurbu D."/>
            <person name="Liu Z.-X."/>
            <person name="Wang R."/>
            <person name="Zheng Y.-Y."/>
            <person name="Liu H.-C."/>
            <person name="Zhou Y.-G."/>
            <person name="Yu Y.-J."/>
            <person name="Li A.-H."/>
        </authorList>
    </citation>
    <scope>NUCLEOTIDE SEQUENCE [LARGE SCALE GENOMIC DNA]</scope>
    <source>
        <strain evidence="7 8">C22-A2</strain>
    </source>
</reference>
<keyword evidence="8" id="KW-1185">Reference proteome</keyword>
<comment type="similarity">
    <text evidence="1 4">Belongs to the D-isomer specific 2-hydroxyacid dehydrogenase family.</text>
</comment>
<evidence type="ECO:0000256" key="4">
    <source>
        <dbReference type="RuleBase" id="RU003719"/>
    </source>
</evidence>
<dbReference type="SUPFAM" id="SSF51735">
    <property type="entry name" value="NAD(P)-binding Rossmann-fold domains"/>
    <property type="match status" value="1"/>
</dbReference>
<evidence type="ECO:0000313" key="8">
    <source>
        <dbReference type="Proteomes" id="UP001335737"/>
    </source>
</evidence>
<comment type="caution">
    <text evidence="7">The sequence shown here is derived from an EMBL/GenBank/DDBJ whole genome shotgun (WGS) entry which is preliminary data.</text>
</comment>
<evidence type="ECO:0000259" key="6">
    <source>
        <dbReference type="Pfam" id="PF02826"/>
    </source>
</evidence>
<evidence type="ECO:0000313" key="7">
    <source>
        <dbReference type="EMBL" id="MEC5424130.1"/>
    </source>
</evidence>
<dbReference type="PANTHER" id="PTHR43333">
    <property type="entry name" value="2-HACID_DH_C DOMAIN-CONTAINING PROTEIN"/>
    <property type="match status" value="1"/>
</dbReference>
<evidence type="ECO:0000256" key="3">
    <source>
        <dbReference type="ARBA" id="ARBA00023027"/>
    </source>
</evidence>
<dbReference type="InterPro" id="IPR006140">
    <property type="entry name" value="D-isomer_DH_NAD-bd"/>
</dbReference>
<protein>
    <submittedName>
        <fullName evidence="7">D-2-hydroxyacid dehydrogenase</fullName>
    </submittedName>
</protein>
<keyword evidence="2 4" id="KW-0560">Oxidoreductase</keyword>
<name>A0ABU6KG34_9BACI</name>
<dbReference type="Gene3D" id="3.40.50.720">
    <property type="entry name" value="NAD(P)-binding Rossmann-like Domain"/>
    <property type="match status" value="2"/>
</dbReference>
<evidence type="ECO:0000256" key="1">
    <source>
        <dbReference type="ARBA" id="ARBA00005854"/>
    </source>
</evidence>
<dbReference type="Pfam" id="PF02826">
    <property type="entry name" value="2-Hacid_dh_C"/>
    <property type="match status" value="1"/>
</dbReference>
<feature type="domain" description="D-isomer specific 2-hydroxyacid dehydrogenase catalytic" evidence="5">
    <location>
        <begin position="34"/>
        <end position="303"/>
    </location>
</feature>
<dbReference type="InterPro" id="IPR006139">
    <property type="entry name" value="D-isomer_2_OHA_DH_cat_dom"/>
</dbReference>
<gene>
    <name evidence="7" type="ORF">QGM71_11565</name>
</gene>
<sequence>MILFSAKVSKKHHAGLMENYPGQSFIFCKNMNEAKGHLHKAEILVTYGEDLNEELLEMAPRLKWIMVLSAGMDQMPFKEIEKKSILVTNARGIHKIPMAEYAISMLLQVYRQAKVLIQKEKEHIWERSVPMQEMNGKTLLVAGTGAIGQEVARLAKAFQMNTLGISRSGKSVEHFDETYKTSELIGLLPRVDMVVSVLPSTEETKGLFTYDHFQRLPNHAVFLNMGRGDVTRSDDLLRAIREQEIAHAVLDVFEEEPLPADHVFWDKENITVTPHLSGISRLYQTRALDIFQRNLQVYLDGKTELVNKIDVARGY</sequence>
<dbReference type="InterPro" id="IPR036291">
    <property type="entry name" value="NAD(P)-bd_dom_sf"/>
</dbReference>